<keyword evidence="1" id="KW-0732">Signal</keyword>
<dbReference type="Gene3D" id="3.90.280.10">
    <property type="entry name" value="PEBP-like"/>
    <property type="match status" value="1"/>
</dbReference>
<dbReference type="Proteomes" id="UP001054837">
    <property type="component" value="Unassembled WGS sequence"/>
</dbReference>
<accession>A0AAV4UYH9</accession>
<keyword evidence="3" id="KW-1185">Reference proteome</keyword>
<comment type="caution">
    <text evidence="2">The sequence shown here is derived from an EMBL/GenBank/DDBJ whole genome shotgun (WGS) entry which is preliminary data.</text>
</comment>
<dbReference type="CDD" id="cd00866">
    <property type="entry name" value="PEBP_euk"/>
    <property type="match status" value="1"/>
</dbReference>
<organism evidence="2 3">
    <name type="scientific">Caerostris darwini</name>
    <dbReference type="NCBI Taxonomy" id="1538125"/>
    <lineage>
        <taxon>Eukaryota</taxon>
        <taxon>Metazoa</taxon>
        <taxon>Ecdysozoa</taxon>
        <taxon>Arthropoda</taxon>
        <taxon>Chelicerata</taxon>
        <taxon>Arachnida</taxon>
        <taxon>Araneae</taxon>
        <taxon>Araneomorphae</taxon>
        <taxon>Entelegynae</taxon>
        <taxon>Araneoidea</taxon>
        <taxon>Araneidae</taxon>
        <taxon>Caerostris</taxon>
    </lineage>
</organism>
<proteinExistence type="predicted"/>
<dbReference type="InterPro" id="IPR035810">
    <property type="entry name" value="PEBP_euk"/>
</dbReference>
<dbReference type="InterPro" id="IPR008914">
    <property type="entry name" value="PEBP"/>
</dbReference>
<dbReference type="Pfam" id="PF01161">
    <property type="entry name" value="PBP"/>
    <property type="match status" value="1"/>
</dbReference>
<dbReference type="PANTHER" id="PTHR11362:SF82">
    <property type="entry name" value="PHOSPHATIDYLETHANOLAMINE-BINDING PROTEIN 4"/>
    <property type="match status" value="1"/>
</dbReference>
<sequence length="201" mass="22541">MKIFRAFLIAAVCVVGYRCDCKDKFKKSEIVPAIIPNAPDMALEILYNNQSIVCGSNVSVSLTMNAPLLKFNCDGSKIYTLVMIDVDSLTKEFNIFSPYRHWLITDILGCNMKSGKLQSTYMQPNPTPGLGPHRYIMLIYEQTSPINNTQVGVLDRARFDLNGFVKTNDLQGPVAGNFFYVGFSLIDVIKKSLEKLKKLLL</sequence>
<protein>
    <submittedName>
        <fullName evidence="2">Protein D1</fullName>
    </submittedName>
</protein>
<gene>
    <name evidence="2" type="primary">D1</name>
    <name evidence="2" type="ORF">CDAR_34211</name>
</gene>
<dbReference type="SUPFAM" id="SSF49777">
    <property type="entry name" value="PEBP-like"/>
    <property type="match status" value="1"/>
</dbReference>
<evidence type="ECO:0000313" key="3">
    <source>
        <dbReference type="Proteomes" id="UP001054837"/>
    </source>
</evidence>
<dbReference type="InterPro" id="IPR036610">
    <property type="entry name" value="PEBP-like_sf"/>
</dbReference>
<name>A0AAV4UYH9_9ARAC</name>
<dbReference type="AlphaFoldDB" id="A0AAV4UYH9"/>
<feature type="chain" id="PRO_5043820089" evidence="1">
    <location>
        <begin position="17"/>
        <end position="201"/>
    </location>
</feature>
<reference evidence="2 3" key="1">
    <citation type="submission" date="2021-06" db="EMBL/GenBank/DDBJ databases">
        <title>Caerostris darwini draft genome.</title>
        <authorList>
            <person name="Kono N."/>
            <person name="Arakawa K."/>
        </authorList>
    </citation>
    <scope>NUCLEOTIDE SEQUENCE [LARGE SCALE GENOMIC DNA]</scope>
</reference>
<dbReference type="PANTHER" id="PTHR11362">
    <property type="entry name" value="PHOSPHATIDYLETHANOLAMINE-BINDING PROTEIN"/>
    <property type="match status" value="1"/>
</dbReference>
<evidence type="ECO:0000256" key="1">
    <source>
        <dbReference type="SAM" id="SignalP"/>
    </source>
</evidence>
<dbReference type="EMBL" id="BPLQ01012149">
    <property type="protein sequence ID" value="GIY62991.1"/>
    <property type="molecule type" value="Genomic_DNA"/>
</dbReference>
<feature type="signal peptide" evidence="1">
    <location>
        <begin position="1"/>
        <end position="16"/>
    </location>
</feature>
<evidence type="ECO:0000313" key="2">
    <source>
        <dbReference type="EMBL" id="GIY62991.1"/>
    </source>
</evidence>